<feature type="domain" description="Peptidase S54 rhomboid" evidence="6">
    <location>
        <begin position="26"/>
        <end position="169"/>
    </location>
</feature>
<dbReference type="Gene3D" id="1.20.1540.10">
    <property type="entry name" value="Rhomboid-like"/>
    <property type="match status" value="1"/>
</dbReference>
<sequence length="176" mass="18525">MLYGFIPVDFLGGAWRDDAVRSWLSPLASAFLSRDFISAIFNMVFLLIAGRYVEKAIRPAGLGVVFVAGAYAGALARLILTPGSPIPSAGLDAAVFAVIGAYFMLYGVPAAIPVARHHSRTAQIAILAGIWLAIQIAFAIVAQNFAVSVTIVEPIGGLIAGVALARPLLAWAYRKA</sequence>
<keyword evidence="7" id="KW-0378">Hydrolase</keyword>
<feature type="transmembrane region" description="Helical" evidence="5">
    <location>
        <begin position="36"/>
        <end position="53"/>
    </location>
</feature>
<dbReference type="AlphaFoldDB" id="A0A160THQ7"/>
<evidence type="ECO:0000259" key="6">
    <source>
        <dbReference type="Pfam" id="PF01694"/>
    </source>
</evidence>
<feature type="transmembrane region" description="Helical" evidence="5">
    <location>
        <begin position="124"/>
        <end position="143"/>
    </location>
</feature>
<gene>
    <name evidence="7" type="ORF">MGWOODY_Smn3558</name>
</gene>
<evidence type="ECO:0000313" key="7">
    <source>
        <dbReference type="EMBL" id="CUS43187.1"/>
    </source>
</evidence>
<dbReference type="InterPro" id="IPR035952">
    <property type="entry name" value="Rhomboid-like_sf"/>
</dbReference>
<accession>A0A160THQ7</accession>
<dbReference type="GO" id="GO:0006508">
    <property type="term" value="P:proteolysis"/>
    <property type="evidence" value="ECO:0007669"/>
    <property type="project" value="UniProtKB-KW"/>
</dbReference>
<evidence type="ECO:0000256" key="4">
    <source>
        <dbReference type="ARBA" id="ARBA00023136"/>
    </source>
</evidence>
<evidence type="ECO:0000256" key="5">
    <source>
        <dbReference type="SAM" id="Phobius"/>
    </source>
</evidence>
<organism evidence="7">
    <name type="scientific">hydrothermal vent metagenome</name>
    <dbReference type="NCBI Taxonomy" id="652676"/>
    <lineage>
        <taxon>unclassified sequences</taxon>
        <taxon>metagenomes</taxon>
        <taxon>ecological metagenomes</taxon>
    </lineage>
</organism>
<evidence type="ECO:0000256" key="1">
    <source>
        <dbReference type="ARBA" id="ARBA00004141"/>
    </source>
</evidence>
<feature type="transmembrane region" description="Helical" evidence="5">
    <location>
        <begin position="155"/>
        <end position="173"/>
    </location>
</feature>
<evidence type="ECO:0000256" key="3">
    <source>
        <dbReference type="ARBA" id="ARBA00022989"/>
    </source>
</evidence>
<name>A0A160THQ7_9ZZZZ</name>
<dbReference type="InterPro" id="IPR022764">
    <property type="entry name" value="Peptidase_S54_rhomboid_dom"/>
</dbReference>
<keyword evidence="7" id="KW-0645">Protease</keyword>
<dbReference type="GO" id="GO:0016020">
    <property type="term" value="C:membrane"/>
    <property type="evidence" value="ECO:0007669"/>
    <property type="project" value="UniProtKB-SubCell"/>
</dbReference>
<dbReference type="EMBL" id="CZQE01000016">
    <property type="protein sequence ID" value="CUS43187.1"/>
    <property type="molecule type" value="Genomic_DNA"/>
</dbReference>
<evidence type="ECO:0000256" key="2">
    <source>
        <dbReference type="ARBA" id="ARBA00022692"/>
    </source>
</evidence>
<proteinExistence type="predicted"/>
<reference evidence="7" key="1">
    <citation type="submission" date="2015-10" db="EMBL/GenBank/DDBJ databases">
        <authorList>
            <person name="Gilbert D.G."/>
        </authorList>
    </citation>
    <scope>NUCLEOTIDE SEQUENCE</scope>
</reference>
<feature type="transmembrane region" description="Helical" evidence="5">
    <location>
        <begin position="60"/>
        <end position="81"/>
    </location>
</feature>
<protein>
    <submittedName>
        <fullName evidence="7">FIG056164: rhomboid family serine protease</fullName>
    </submittedName>
</protein>
<comment type="subcellular location">
    <subcellularLocation>
        <location evidence="1">Membrane</location>
        <topology evidence="1">Multi-pass membrane protein</topology>
    </subcellularLocation>
</comment>
<keyword evidence="3 5" id="KW-1133">Transmembrane helix</keyword>
<dbReference type="Pfam" id="PF01694">
    <property type="entry name" value="Rhomboid"/>
    <property type="match status" value="1"/>
</dbReference>
<keyword evidence="4 5" id="KW-0472">Membrane</keyword>
<feature type="transmembrane region" description="Helical" evidence="5">
    <location>
        <begin position="93"/>
        <end position="112"/>
    </location>
</feature>
<dbReference type="SUPFAM" id="SSF144091">
    <property type="entry name" value="Rhomboid-like"/>
    <property type="match status" value="1"/>
</dbReference>
<keyword evidence="2 5" id="KW-0812">Transmembrane</keyword>
<dbReference type="GO" id="GO:0004252">
    <property type="term" value="F:serine-type endopeptidase activity"/>
    <property type="evidence" value="ECO:0007669"/>
    <property type="project" value="InterPro"/>
</dbReference>